<keyword evidence="1" id="KW-0732">Signal</keyword>
<dbReference type="Proteomes" id="UP001623232">
    <property type="component" value="Chromosome"/>
</dbReference>
<dbReference type="SUPFAM" id="SSF56935">
    <property type="entry name" value="Porins"/>
    <property type="match status" value="1"/>
</dbReference>
<accession>A0ABZ2Y1X8</accession>
<dbReference type="EMBL" id="CP123584">
    <property type="protein sequence ID" value="WZK90921.1"/>
    <property type="molecule type" value="Genomic_DNA"/>
</dbReference>
<feature type="chain" id="PRO_5046724595" evidence="1">
    <location>
        <begin position="20"/>
        <end position="223"/>
    </location>
</feature>
<evidence type="ECO:0000256" key="1">
    <source>
        <dbReference type="SAM" id="SignalP"/>
    </source>
</evidence>
<dbReference type="RefSeq" id="WP_406650219.1">
    <property type="nucleotide sequence ID" value="NZ_CP123584.1"/>
</dbReference>
<dbReference type="Pfam" id="PF09694">
    <property type="entry name" value="Gcw_chp"/>
    <property type="match status" value="1"/>
</dbReference>
<dbReference type="InterPro" id="IPR010239">
    <property type="entry name" value="CHP02001"/>
</dbReference>
<sequence length="223" mass="24764">MRKTFWSVVCIAASTMPLAAQEWQVLGGIEAVSNYVSNGVTQSNGNPAIQPWVEINNAHFYAGLWASNVDFGNSDDYELDIYLGYRRSFANDLFIDLGYARYLYDGTGDCCGELKVTAAYPIHDRVGLLGYVAYNPESDEWNRRATLAYKVNDKISLSGTYGYSDFNQHDYWDVGASFPLTDTVAMDVRYQGSEAGDEGVVVGVSWSASQVSMAQLFLAPFRR</sequence>
<evidence type="ECO:0000313" key="3">
    <source>
        <dbReference type="Proteomes" id="UP001623232"/>
    </source>
</evidence>
<name>A0ABZ2Y1X8_9RHOB</name>
<reference evidence="2 3" key="1">
    <citation type="submission" date="2023-04" db="EMBL/GenBank/DDBJ databases">
        <title>Complete genome sequence of Alisedimentitalea scapharcae.</title>
        <authorList>
            <person name="Rong J.-C."/>
            <person name="Yi M.-L."/>
            <person name="Zhao Q."/>
        </authorList>
    </citation>
    <scope>NUCLEOTIDE SEQUENCE [LARGE SCALE GENOMIC DNA]</scope>
    <source>
        <strain evidence="2 3">KCTC 42119</strain>
    </source>
</reference>
<protein>
    <submittedName>
        <fullName evidence="2">TorF family putative porin</fullName>
    </submittedName>
</protein>
<proteinExistence type="predicted"/>
<keyword evidence="3" id="KW-1185">Reference proteome</keyword>
<evidence type="ECO:0000313" key="2">
    <source>
        <dbReference type="EMBL" id="WZK90921.1"/>
    </source>
</evidence>
<gene>
    <name evidence="2" type="ORF">QEZ52_10345</name>
</gene>
<dbReference type="NCBIfam" id="TIGR02001">
    <property type="entry name" value="gcw_chp"/>
    <property type="match status" value="1"/>
</dbReference>
<organism evidence="2 3">
    <name type="scientific">Aliisedimentitalea scapharcae</name>
    <dbReference type="NCBI Taxonomy" id="1524259"/>
    <lineage>
        <taxon>Bacteria</taxon>
        <taxon>Pseudomonadati</taxon>
        <taxon>Pseudomonadota</taxon>
        <taxon>Alphaproteobacteria</taxon>
        <taxon>Rhodobacterales</taxon>
        <taxon>Roseobacteraceae</taxon>
        <taxon>Aliisedimentitalea</taxon>
    </lineage>
</organism>
<feature type="signal peptide" evidence="1">
    <location>
        <begin position="1"/>
        <end position="19"/>
    </location>
</feature>